<dbReference type="InterPro" id="IPR006638">
    <property type="entry name" value="Elp3/MiaA/NifB-like_rSAM"/>
</dbReference>
<evidence type="ECO:0000256" key="7">
    <source>
        <dbReference type="ARBA" id="ARBA00023014"/>
    </source>
</evidence>
<evidence type="ECO:0000259" key="9">
    <source>
        <dbReference type="PROSITE" id="PS51918"/>
    </source>
</evidence>
<reference evidence="10" key="1">
    <citation type="submission" date="2017-02" db="EMBL/GenBank/DDBJ databases">
        <authorList>
            <person name="Regsiter A."/>
            <person name="William W."/>
        </authorList>
    </citation>
    <scope>NUCLEOTIDE SEQUENCE</scope>
    <source>
        <strain evidence="10">Bib</strain>
    </source>
</reference>
<dbReference type="EMBL" id="FWDM01000018">
    <property type="protein sequence ID" value="SLM12373.1"/>
    <property type="molecule type" value="Genomic_DNA"/>
</dbReference>
<dbReference type="SMART" id="SM00729">
    <property type="entry name" value="Elp3"/>
    <property type="match status" value="1"/>
</dbReference>
<dbReference type="SUPFAM" id="SSF102114">
    <property type="entry name" value="Radical SAM enzymes"/>
    <property type="match status" value="1"/>
</dbReference>
<dbReference type="PANTHER" id="PTHR11918:SF45">
    <property type="entry name" value="THREONYLCARBAMOYLADENOSINE TRNA METHYLTHIOTRANSFERASE"/>
    <property type="match status" value="1"/>
</dbReference>
<dbReference type="Gene3D" id="3.40.50.12160">
    <property type="entry name" value="Methylthiotransferase, N-terminal domain"/>
    <property type="match status" value="1"/>
</dbReference>
<dbReference type="InterPro" id="IPR058240">
    <property type="entry name" value="rSAM_sf"/>
</dbReference>
<dbReference type="InterPro" id="IPR013848">
    <property type="entry name" value="Methylthiotransferase_N"/>
</dbReference>
<keyword evidence="6" id="KW-0408">Iron</keyword>
<dbReference type="SFLD" id="SFLDS00029">
    <property type="entry name" value="Radical_SAM"/>
    <property type="match status" value="1"/>
</dbReference>
<dbReference type="AlphaFoldDB" id="A0A3P3XJ73"/>
<keyword evidence="5" id="KW-0479">Metal-binding</keyword>
<dbReference type="NCBIfam" id="TIGR01579">
    <property type="entry name" value="MiaB-like-C"/>
    <property type="match status" value="1"/>
</dbReference>
<protein>
    <submittedName>
        <fullName evidence="10">Threonylcarbamoyladenosine tRNA methylthiotransferase MtaB</fullName>
        <ecNumber evidence="10">2.-.-.-</ecNumber>
    </submittedName>
</protein>
<dbReference type="InterPro" id="IPR006467">
    <property type="entry name" value="MiaB-like_bact"/>
</dbReference>
<gene>
    <name evidence="10" type="primary">mtaB</name>
    <name evidence="10" type="ORF">SPIROBIBN47_250010</name>
</gene>
<dbReference type="GO" id="GO:0046872">
    <property type="term" value="F:metal ion binding"/>
    <property type="evidence" value="ECO:0007669"/>
    <property type="project" value="UniProtKB-KW"/>
</dbReference>
<evidence type="ECO:0000313" key="10">
    <source>
        <dbReference type="EMBL" id="SLM12373.1"/>
    </source>
</evidence>
<comment type="cofactor">
    <cofactor evidence="1">
        <name>[4Fe-4S] cluster</name>
        <dbReference type="ChEBI" id="CHEBI:49883"/>
    </cofactor>
</comment>
<dbReference type="GO" id="GO:0035598">
    <property type="term" value="F:tRNA (N(6)-L-threonylcarbamoyladenosine(37)-C(2))-methylthiotransferase activity"/>
    <property type="evidence" value="ECO:0007669"/>
    <property type="project" value="TreeGrafter"/>
</dbReference>
<dbReference type="Gene3D" id="3.80.30.20">
    <property type="entry name" value="tm_1862 like domain"/>
    <property type="match status" value="1"/>
</dbReference>
<dbReference type="InterPro" id="IPR038135">
    <property type="entry name" value="Methylthiotransferase_N_sf"/>
</dbReference>
<dbReference type="SFLD" id="SFLDG01082">
    <property type="entry name" value="B12-binding_domain_containing"/>
    <property type="match status" value="1"/>
</dbReference>
<feature type="domain" description="MTTase N-terminal" evidence="8">
    <location>
        <begin position="4"/>
        <end position="116"/>
    </location>
</feature>
<evidence type="ECO:0000256" key="1">
    <source>
        <dbReference type="ARBA" id="ARBA00001966"/>
    </source>
</evidence>
<dbReference type="EC" id="2.-.-.-" evidence="10"/>
<dbReference type="InterPro" id="IPR020612">
    <property type="entry name" value="Methylthiotransferase_CS"/>
</dbReference>
<dbReference type="PANTHER" id="PTHR11918">
    <property type="entry name" value="RADICAL SAM PROTEINS"/>
    <property type="match status" value="1"/>
</dbReference>
<feature type="domain" description="Radical SAM core" evidence="9">
    <location>
        <begin position="190"/>
        <end position="418"/>
    </location>
</feature>
<dbReference type="Pfam" id="PF00919">
    <property type="entry name" value="UPF0004"/>
    <property type="match status" value="1"/>
</dbReference>
<dbReference type="PROSITE" id="PS01278">
    <property type="entry name" value="MTTASE_RADICAL"/>
    <property type="match status" value="1"/>
</dbReference>
<organism evidence="10">
    <name type="scientific">uncultured spirochete</name>
    <dbReference type="NCBI Taxonomy" id="156406"/>
    <lineage>
        <taxon>Bacteria</taxon>
        <taxon>Pseudomonadati</taxon>
        <taxon>Spirochaetota</taxon>
        <taxon>Spirochaetia</taxon>
        <taxon>Spirochaetales</taxon>
        <taxon>environmental samples</taxon>
    </lineage>
</organism>
<accession>A0A3P3XJ73</accession>
<evidence type="ECO:0000259" key="8">
    <source>
        <dbReference type="PROSITE" id="PS51449"/>
    </source>
</evidence>
<sequence>MTLLRVAFQTLGCKLNQLETESVADRFLATGAKIVPFHEEADLYVVNTCTVTSKAEQKARHDIRAALAKVPHAVVVATGCYAQMEPGALAALGERVIVIPGDLKASLLALAEWLSENWQGHGELLHAVQEWQEEIQSAAGVAAAGTPLAAGTSLGALVGAQSAPVNASSVPGTSLGALPTDRFAFNPERFAMHSRPALKIQDGCNNRCAYCRVCLARGPSVSLPAQEALARVRKLEQAGKAEVVLTGVNLAQYRDSALGLDFSGLLAFLIQGTERINFRISSYEPERIDDAFLAVFANTRVRPHMHLSVQSGCTETLRRMARPYSAERVRRAVLDLRASRHDPFLAADIIAGFPGETDAEFEQTFSLLSELDFAWIHAFPFSPRPGTRAADMKPRIPERIAGERIARLIALAHSGKQSYIERWIGREVEMVVEHEGFGQDDAEQFDQALTRRNADTHRGLPKVGQPEADSSSVIAALSNLRIIGTTENYLKAEAVQKGSGRQSGIPAEAFKTDRKALEALGLRPGDTVRILIQNVLADNNAEVSAFFVDTWTS</sequence>
<keyword evidence="4" id="KW-0949">S-adenosyl-L-methionine</keyword>
<evidence type="ECO:0000256" key="6">
    <source>
        <dbReference type="ARBA" id="ARBA00023004"/>
    </source>
</evidence>
<keyword evidence="7" id="KW-0411">Iron-sulfur</keyword>
<evidence type="ECO:0000256" key="4">
    <source>
        <dbReference type="ARBA" id="ARBA00022691"/>
    </source>
</evidence>
<evidence type="ECO:0000256" key="3">
    <source>
        <dbReference type="ARBA" id="ARBA00022679"/>
    </source>
</evidence>
<dbReference type="InterPro" id="IPR007197">
    <property type="entry name" value="rSAM"/>
</dbReference>
<keyword evidence="3 10" id="KW-0808">Transferase</keyword>
<dbReference type="PROSITE" id="PS51449">
    <property type="entry name" value="MTTASE_N"/>
    <property type="match status" value="1"/>
</dbReference>
<name>A0A3P3XJ73_9SPIR</name>
<evidence type="ECO:0000256" key="5">
    <source>
        <dbReference type="ARBA" id="ARBA00022723"/>
    </source>
</evidence>
<dbReference type="Pfam" id="PF04055">
    <property type="entry name" value="Radical_SAM"/>
    <property type="match status" value="1"/>
</dbReference>
<proteinExistence type="predicted"/>
<dbReference type="PROSITE" id="PS51918">
    <property type="entry name" value="RADICAL_SAM"/>
    <property type="match status" value="1"/>
</dbReference>
<keyword evidence="2" id="KW-0004">4Fe-4S</keyword>
<dbReference type="InterPro" id="IPR023404">
    <property type="entry name" value="rSAM_horseshoe"/>
</dbReference>
<dbReference type="CDD" id="cd01335">
    <property type="entry name" value="Radical_SAM"/>
    <property type="match status" value="1"/>
</dbReference>
<dbReference type="GO" id="GO:0051539">
    <property type="term" value="F:4 iron, 4 sulfur cluster binding"/>
    <property type="evidence" value="ECO:0007669"/>
    <property type="project" value="UniProtKB-KW"/>
</dbReference>
<evidence type="ECO:0000256" key="2">
    <source>
        <dbReference type="ARBA" id="ARBA00022485"/>
    </source>
</evidence>